<name>A0A1L9SYY9_9EURO</name>
<dbReference type="EMBL" id="KV878602">
    <property type="protein sequence ID" value="OJJ52410.1"/>
    <property type="molecule type" value="Genomic_DNA"/>
</dbReference>
<reference evidence="2" key="1">
    <citation type="journal article" date="2017" name="Genome Biol.">
        <title>Comparative genomics reveals high biological diversity and specific adaptations in the industrially and medically important fungal genus Aspergillus.</title>
        <authorList>
            <person name="de Vries R.P."/>
            <person name="Riley R."/>
            <person name="Wiebenga A."/>
            <person name="Aguilar-Osorio G."/>
            <person name="Amillis S."/>
            <person name="Uchima C.A."/>
            <person name="Anderluh G."/>
            <person name="Asadollahi M."/>
            <person name="Askin M."/>
            <person name="Barry K."/>
            <person name="Battaglia E."/>
            <person name="Bayram O."/>
            <person name="Benocci T."/>
            <person name="Braus-Stromeyer S.A."/>
            <person name="Caldana C."/>
            <person name="Canovas D."/>
            <person name="Cerqueira G.C."/>
            <person name="Chen F."/>
            <person name="Chen W."/>
            <person name="Choi C."/>
            <person name="Clum A."/>
            <person name="Dos Santos R.A."/>
            <person name="Damasio A.R."/>
            <person name="Diallinas G."/>
            <person name="Emri T."/>
            <person name="Fekete E."/>
            <person name="Flipphi M."/>
            <person name="Freyberg S."/>
            <person name="Gallo A."/>
            <person name="Gournas C."/>
            <person name="Habgood R."/>
            <person name="Hainaut M."/>
            <person name="Harispe M.L."/>
            <person name="Henrissat B."/>
            <person name="Hilden K.S."/>
            <person name="Hope R."/>
            <person name="Hossain A."/>
            <person name="Karabika E."/>
            <person name="Karaffa L."/>
            <person name="Karanyi Z."/>
            <person name="Krasevec N."/>
            <person name="Kuo A."/>
            <person name="Kusch H."/>
            <person name="LaButti K."/>
            <person name="Lagendijk E.L."/>
            <person name="Lapidus A."/>
            <person name="Levasseur A."/>
            <person name="Lindquist E."/>
            <person name="Lipzen A."/>
            <person name="Logrieco A.F."/>
            <person name="MacCabe A."/>
            <person name="Maekelae M.R."/>
            <person name="Malavazi I."/>
            <person name="Melin P."/>
            <person name="Meyer V."/>
            <person name="Mielnichuk N."/>
            <person name="Miskei M."/>
            <person name="Molnar A.P."/>
            <person name="Mule G."/>
            <person name="Ngan C.Y."/>
            <person name="Orejas M."/>
            <person name="Orosz E."/>
            <person name="Ouedraogo J.P."/>
            <person name="Overkamp K.M."/>
            <person name="Park H.-S."/>
            <person name="Perrone G."/>
            <person name="Piumi F."/>
            <person name="Punt P.J."/>
            <person name="Ram A.F."/>
            <person name="Ramon A."/>
            <person name="Rauscher S."/>
            <person name="Record E."/>
            <person name="Riano-Pachon D.M."/>
            <person name="Robert V."/>
            <person name="Roehrig J."/>
            <person name="Ruller R."/>
            <person name="Salamov A."/>
            <person name="Salih N.S."/>
            <person name="Samson R.A."/>
            <person name="Sandor E."/>
            <person name="Sanguinetti M."/>
            <person name="Schuetze T."/>
            <person name="Sepcic K."/>
            <person name="Shelest E."/>
            <person name="Sherlock G."/>
            <person name="Sophianopoulou V."/>
            <person name="Squina F.M."/>
            <person name="Sun H."/>
            <person name="Susca A."/>
            <person name="Todd R.B."/>
            <person name="Tsang A."/>
            <person name="Unkles S.E."/>
            <person name="van de Wiele N."/>
            <person name="van Rossen-Uffink D."/>
            <person name="Oliveira J.V."/>
            <person name="Vesth T.C."/>
            <person name="Visser J."/>
            <person name="Yu J.-H."/>
            <person name="Zhou M."/>
            <person name="Andersen M.R."/>
            <person name="Archer D.B."/>
            <person name="Baker S.E."/>
            <person name="Benoit I."/>
            <person name="Brakhage A.A."/>
            <person name="Braus G.H."/>
            <person name="Fischer R."/>
            <person name="Frisvad J.C."/>
            <person name="Goldman G.H."/>
            <person name="Houbraken J."/>
            <person name="Oakley B."/>
            <person name="Pocsi I."/>
            <person name="Scazzocchio C."/>
            <person name="Seiboth B."/>
            <person name="vanKuyk P.A."/>
            <person name="Wortman J."/>
            <person name="Dyer P.S."/>
            <person name="Grigoriev I.V."/>
        </authorList>
    </citation>
    <scope>NUCLEOTIDE SEQUENCE [LARGE SCALE GENOMIC DNA]</scope>
    <source>
        <strain evidence="2">CBS 593.65</strain>
    </source>
</reference>
<gene>
    <name evidence="1" type="ORF">ASPSYDRAFT_95726</name>
</gene>
<dbReference type="STRING" id="1036612.A0A1L9SYY9"/>
<organism evidence="1 2">
    <name type="scientific">Aspergillus sydowii CBS 593.65</name>
    <dbReference type="NCBI Taxonomy" id="1036612"/>
    <lineage>
        <taxon>Eukaryota</taxon>
        <taxon>Fungi</taxon>
        <taxon>Dikarya</taxon>
        <taxon>Ascomycota</taxon>
        <taxon>Pezizomycotina</taxon>
        <taxon>Eurotiomycetes</taxon>
        <taxon>Eurotiomycetidae</taxon>
        <taxon>Eurotiales</taxon>
        <taxon>Aspergillaceae</taxon>
        <taxon>Aspergillus</taxon>
        <taxon>Aspergillus subgen. Nidulantes</taxon>
    </lineage>
</organism>
<dbReference type="Proteomes" id="UP000184356">
    <property type="component" value="Unassembled WGS sequence"/>
</dbReference>
<evidence type="ECO:0000313" key="2">
    <source>
        <dbReference type="Proteomes" id="UP000184356"/>
    </source>
</evidence>
<accession>A0A1L9SYY9</accession>
<dbReference type="GeneID" id="63769229"/>
<protein>
    <submittedName>
        <fullName evidence="1">Uncharacterized protein</fullName>
    </submittedName>
</protein>
<keyword evidence="2" id="KW-1185">Reference proteome</keyword>
<dbReference type="AlphaFoldDB" id="A0A1L9SYY9"/>
<dbReference type="OrthoDB" id="2399539at2759"/>
<proteinExistence type="predicted"/>
<sequence length="178" mass="19696">MNIHTVRIPRSAEAQVHHTQFITCMISGGTLALQSACKFLLQKMDHLAIARGRIRMAIGCLKAIGEMWPKAARNVCEIQIIARRVLDLVTRTVSSEVPSLSDGEERGGSAPDVDALVNDTEISPSFESIDSLGTATWIWTFRGDFTMESDFESASSTKKGIFFFSSPQRCFLDTCLNY</sequence>
<dbReference type="VEuPathDB" id="FungiDB:ASPSYDRAFT_95726"/>
<dbReference type="RefSeq" id="XP_040696216.1">
    <property type="nucleotide sequence ID" value="XM_040853156.1"/>
</dbReference>
<evidence type="ECO:0000313" key="1">
    <source>
        <dbReference type="EMBL" id="OJJ52410.1"/>
    </source>
</evidence>